<dbReference type="Gramene" id="CDX77585">
    <property type="protein sequence ID" value="CDX77585"/>
    <property type="gene ID" value="GSBRNA2T00128505001"/>
</dbReference>
<evidence type="ECO:0000256" key="4">
    <source>
        <dbReference type="SAM" id="MobiDB-lite"/>
    </source>
</evidence>
<dbReference type="SMR" id="A0A816YEM8"/>
<keyword evidence="2" id="KW-0813">Transport</keyword>
<comment type="similarity">
    <text evidence="1">Belongs to the V-ATPase E subunit family.</text>
</comment>
<evidence type="ECO:0000256" key="2">
    <source>
        <dbReference type="ARBA" id="ARBA00022448"/>
    </source>
</evidence>
<dbReference type="EMBL" id="HG994361">
    <property type="protein sequence ID" value="CAF2159494.1"/>
    <property type="molecule type" value="Genomic_DNA"/>
</dbReference>
<dbReference type="AlphaFoldDB" id="A0A816YEM8"/>
<dbReference type="GO" id="GO:0046961">
    <property type="term" value="F:proton-transporting ATPase activity, rotational mechanism"/>
    <property type="evidence" value="ECO:0007669"/>
    <property type="project" value="InterPro"/>
</dbReference>
<dbReference type="Proteomes" id="UP001295469">
    <property type="component" value="Chromosome A07"/>
</dbReference>
<keyword evidence="3" id="KW-0406">Ion transport</keyword>
<dbReference type="PANTHER" id="PTHR45715">
    <property type="entry name" value="ATPASE H+-TRANSPORTING V1 SUBUNIT E1A-RELATED"/>
    <property type="match status" value="1"/>
</dbReference>
<evidence type="ECO:0000313" key="5">
    <source>
        <dbReference type="EMBL" id="CAF2159494.1"/>
    </source>
</evidence>
<organism evidence="5">
    <name type="scientific">Brassica napus</name>
    <name type="common">Rape</name>
    <dbReference type="NCBI Taxonomy" id="3708"/>
    <lineage>
        <taxon>Eukaryota</taxon>
        <taxon>Viridiplantae</taxon>
        <taxon>Streptophyta</taxon>
        <taxon>Embryophyta</taxon>
        <taxon>Tracheophyta</taxon>
        <taxon>Spermatophyta</taxon>
        <taxon>Magnoliopsida</taxon>
        <taxon>eudicotyledons</taxon>
        <taxon>Gunneridae</taxon>
        <taxon>Pentapetalae</taxon>
        <taxon>rosids</taxon>
        <taxon>malvids</taxon>
        <taxon>Brassicales</taxon>
        <taxon>Brassicaceae</taxon>
        <taxon>Brassiceae</taxon>
        <taxon>Brassica</taxon>
    </lineage>
</organism>
<feature type="region of interest" description="Disordered" evidence="4">
    <location>
        <begin position="153"/>
        <end position="175"/>
    </location>
</feature>
<evidence type="ECO:0000256" key="1">
    <source>
        <dbReference type="ARBA" id="ARBA00005901"/>
    </source>
</evidence>
<proteinExistence type="inferred from homology"/>
<dbReference type="OMA" id="CILYIEF"/>
<sequence length="175" mass="20051">MCQSRYNRWFGSTGKRLMRKQTRSQSPQAHVSFFLFITCILLPGLHTDSICVCVFRDYLTQLNASRINHLQSQDDIVTSMKDSVAKDLLRVSNNKNAYKKLSRVSSLSYHCILYIEFVAAERAISNKVVESIIEDAKKHYAEKAKVASPNKTIEEKVFLPPPPNPKLPDSHDLHW</sequence>
<accession>A0A816YEM8</accession>
<gene>
    <name evidence="5" type="ORF">DARMORV10_A07P09800.1</name>
</gene>
<dbReference type="Pfam" id="PF01991">
    <property type="entry name" value="vATP-synt_E"/>
    <property type="match status" value="1"/>
</dbReference>
<protein>
    <submittedName>
        <fullName evidence="5">(rape) hypothetical protein</fullName>
    </submittedName>
</protein>
<name>A0A816YEM8_BRANA</name>
<dbReference type="InterPro" id="IPR002842">
    <property type="entry name" value="ATPase_V1_Esu"/>
</dbReference>
<evidence type="ECO:0000256" key="3">
    <source>
        <dbReference type="ARBA" id="ARBA00023065"/>
    </source>
</evidence>
<dbReference type="GO" id="GO:0033178">
    <property type="term" value="C:proton-transporting two-sector ATPase complex, catalytic domain"/>
    <property type="evidence" value="ECO:0007669"/>
    <property type="project" value="InterPro"/>
</dbReference>
<reference evidence="5" key="1">
    <citation type="submission" date="2021-01" db="EMBL/GenBank/DDBJ databases">
        <authorList>
            <consortium name="Genoscope - CEA"/>
            <person name="William W."/>
        </authorList>
    </citation>
    <scope>NUCLEOTIDE SEQUENCE</scope>
</reference>